<feature type="transmembrane region" description="Helical" evidence="1">
    <location>
        <begin position="176"/>
        <end position="196"/>
    </location>
</feature>
<feature type="transmembrane region" description="Helical" evidence="1">
    <location>
        <begin position="142"/>
        <end position="160"/>
    </location>
</feature>
<proteinExistence type="predicted"/>
<dbReference type="PANTHER" id="PTHR22911">
    <property type="entry name" value="ACYL-MALONYL CONDENSING ENZYME-RELATED"/>
    <property type="match status" value="1"/>
</dbReference>
<dbReference type="AlphaFoldDB" id="A0A644Z7E4"/>
<name>A0A644Z7E4_9ZZZZ</name>
<dbReference type="InterPro" id="IPR037185">
    <property type="entry name" value="EmrE-like"/>
</dbReference>
<dbReference type="EMBL" id="VSSQ01007711">
    <property type="protein sequence ID" value="MPM36760.1"/>
    <property type="molecule type" value="Genomic_DNA"/>
</dbReference>
<dbReference type="SUPFAM" id="SSF103481">
    <property type="entry name" value="Multidrug resistance efflux transporter EmrE"/>
    <property type="match status" value="2"/>
</dbReference>
<comment type="caution">
    <text evidence="3">The sequence shown here is derived from an EMBL/GenBank/DDBJ whole genome shotgun (WGS) entry which is preliminary data.</text>
</comment>
<evidence type="ECO:0000313" key="3">
    <source>
        <dbReference type="EMBL" id="MPM36760.1"/>
    </source>
</evidence>
<feature type="transmembrane region" description="Helical" evidence="1">
    <location>
        <begin position="228"/>
        <end position="246"/>
    </location>
</feature>
<dbReference type="InterPro" id="IPR000620">
    <property type="entry name" value="EamA_dom"/>
</dbReference>
<organism evidence="3">
    <name type="scientific">bioreactor metagenome</name>
    <dbReference type="NCBI Taxonomy" id="1076179"/>
    <lineage>
        <taxon>unclassified sequences</taxon>
        <taxon>metagenomes</taxon>
        <taxon>ecological metagenomes</taxon>
    </lineage>
</organism>
<feature type="transmembrane region" description="Helical" evidence="1">
    <location>
        <begin position="113"/>
        <end position="130"/>
    </location>
</feature>
<feature type="transmembrane region" description="Helical" evidence="1">
    <location>
        <begin position="82"/>
        <end position="101"/>
    </location>
</feature>
<protein>
    <recommendedName>
        <fullName evidence="2">EamA domain-containing protein</fullName>
    </recommendedName>
</protein>
<sequence>MLVISWLAAFIAGSVNYEAFASAGTRTYLFLVLSGTATGISWLCYFKALKLGDISAVTPVERSSNVLTVLLAFIILKESVTLFKGIGTALMTAGTLLMILKKKYDYKNHDRRWIIYAVLSAAFGALNAIFGKIGVSGIESDLATAIRTVVVFIIAWLIVFGQKKQSLVRSVDRRSMFFICLSGITTGATWLCYYRALRTGEACIVTPIDKLSIIPTVAFAYIFLKEKLSARAFFGLCLIVAGTVMMI</sequence>
<keyword evidence="1" id="KW-0812">Transmembrane</keyword>
<feature type="domain" description="EamA" evidence="2">
    <location>
        <begin position="22"/>
        <end position="99"/>
    </location>
</feature>
<evidence type="ECO:0000256" key="1">
    <source>
        <dbReference type="SAM" id="Phobius"/>
    </source>
</evidence>
<dbReference type="Pfam" id="PF00892">
    <property type="entry name" value="EamA"/>
    <property type="match status" value="2"/>
</dbReference>
<dbReference type="Gene3D" id="1.10.3730.20">
    <property type="match status" value="2"/>
</dbReference>
<evidence type="ECO:0000259" key="2">
    <source>
        <dbReference type="Pfam" id="PF00892"/>
    </source>
</evidence>
<dbReference type="GO" id="GO:0016020">
    <property type="term" value="C:membrane"/>
    <property type="evidence" value="ECO:0007669"/>
    <property type="project" value="InterPro"/>
</dbReference>
<keyword evidence="1" id="KW-0472">Membrane</keyword>
<feature type="domain" description="EamA" evidence="2">
    <location>
        <begin position="112"/>
        <end position="246"/>
    </location>
</feature>
<feature type="transmembrane region" description="Helical" evidence="1">
    <location>
        <begin position="31"/>
        <end position="48"/>
    </location>
</feature>
<keyword evidence="1" id="KW-1133">Transmembrane helix</keyword>
<dbReference type="PANTHER" id="PTHR22911:SF137">
    <property type="entry name" value="SOLUTE CARRIER FAMILY 35 MEMBER G2-RELATED"/>
    <property type="match status" value="1"/>
</dbReference>
<gene>
    <name evidence="3" type="ORF">SDC9_83362</name>
</gene>
<reference evidence="3" key="1">
    <citation type="submission" date="2019-08" db="EMBL/GenBank/DDBJ databases">
        <authorList>
            <person name="Kucharzyk K."/>
            <person name="Murdoch R.W."/>
            <person name="Higgins S."/>
            <person name="Loffler F."/>
        </authorList>
    </citation>
    <scope>NUCLEOTIDE SEQUENCE</scope>
</reference>
<accession>A0A644Z7E4</accession>